<reference evidence="8 9" key="1">
    <citation type="submission" date="2024-09" db="EMBL/GenBank/DDBJ databases">
        <title>A chromosome-level genome assembly of Gray's grenadier anchovy, Coilia grayii.</title>
        <authorList>
            <person name="Fu Z."/>
        </authorList>
    </citation>
    <scope>NUCLEOTIDE SEQUENCE [LARGE SCALE GENOMIC DNA]</scope>
    <source>
        <strain evidence="8">G4</strain>
        <tissue evidence="8">Muscle</tissue>
    </source>
</reference>
<protein>
    <recommendedName>
        <fullName evidence="7">MICOS complex subunit</fullName>
    </recommendedName>
</protein>
<dbReference type="AlphaFoldDB" id="A0ABD1JFH5"/>
<evidence type="ECO:0000256" key="7">
    <source>
        <dbReference type="RuleBase" id="RU363021"/>
    </source>
</evidence>
<gene>
    <name evidence="8" type="ORF">ACEWY4_019212</name>
</gene>
<evidence type="ECO:0000256" key="5">
    <source>
        <dbReference type="ARBA" id="ARBA00023128"/>
    </source>
</evidence>
<keyword evidence="6 7" id="KW-0472">Membrane</keyword>
<dbReference type="PANTHER" id="PTHR14564">
    <property type="entry name" value="MICOS COMPLEX SUBUNIT MIC26 / MIC27 FAMILY MEMBER"/>
    <property type="match status" value="1"/>
</dbReference>
<sequence length="219" mass="23876">MMHRKLPAAKLVAVPFAASSVVGMMSGTVFAASKDKHNNDALIIDELSLYTTPQSQLRYEEPAAGHMEQGVATLRKAAEPYTSWCQQTGATSVEKVQEVYQTVEPTVNSSVQLVKDSYELLNNPPPKLYPSLGAVGFSGILGLYLAKGYRVRRLVFPTALMALSASVFYPQHAASLAMMTKDQLVTWGSQGRVQAEDLWKKMSSLLGTSEKKSQKSSKS</sequence>
<name>A0ABD1JFH5_9TELE</name>
<comment type="subcellular location">
    <subcellularLocation>
        <location evidence="7">Mitochondrion inner membrane</location>
    </subcellularLocation>
    <subcellularLocation>
        <location evidence="1">Mitochondrion membrane</location>
    </subcellularLocation>
</comment>
<evidence type="ECO:0000256" key="4">
    <source>
        <dbReference type="ARBA" id="ARBA00022989"/>
    </source>
</evidence>
<comment type="similarity">
    <text evidence="2">Belongs to the apolipoprotein O/MICOS complex subunit Mic27 family.</text>
</comment>
<evidence type="ECO:0000256" key="6">
    <source>
        <dbReference type="ARBA" id="ARBA00023136"/>
    </source>
</evidence>
<feature type="transmembrane region" description="Helical" evidence="7">
    <location>
        <begin position="128"/>
        <end position="146"/>
    </location>
</feature>
<organism evidence="8 9">
    <name type="scientific">Coilia grayii</name>
    <name type="common">Gray's grenadier anchovy</name>
    <dbReference type="NCBI Taxonomy" id="363190"/>
    <lineage>
        <taxon>Eukaryota</taxon>
        <taxon>Metazoa</taxon>
        <taxon>Chordata</taxon>
        <taxon>Craniata</taxon>
        <taxon>Vertebrata</taxon>
        <taxon>Euteleostomi</taxon>
        <taxon>Actinopterygii</taxon>
        <taxon>Neopterygii</taxon>
        <taxon>Teleostei</taxon>
        <taxon>Clupei</taxon>
        <taxon>Clupeiformes</taxon>
        <taxon>Clupeoidei</taxon>
        <taxon>Engraulidae</taxon>
        <taxon>Coilinae</taxon>
        <taxon>Coilia</taxon>
    </lineage>
</organism>
<evidence type="ECO:0000256" key="2">
    <source>
        <dbReference type="ARBA" id="ARBA00010904"/>
    </source>
</evidence>
<dbReference type="GO" id="GO:0061617">
    <property type="term" value="C:MICOS complex"/>
    <property type="evidence" value="ECO:0007669"/>
    <property type="project" value="UniProtKB-UniRule"/>
</dbReference>
<evidence type="ECO:0000256" key="1">
    <source>
        <dbReference type="ARBA" id="ARBA00004325"/>
    </source>
</evidence>
<dbReference type="InterPro" id="IPR033182">
    <property type="entry name" value="MIC26/MIC27_animal"/>
</dbReference>
<evidence type="ECO:0000313" key="9">
    <source>
        <dbReference type="Proteomes" id="UP001591681"/>
    </source>
</evidence>
<comment type="subunit">
    <text evidence="7">Component of the mitochondrial contact site and cristae organizing system (MICOS) complex.</text>
</comment>
<dbReference type="InterPro" id="IPR019166">
    <property type="entry name" value="MIC26/MIC27"/>
</dbReference>
<keyword evidence="3 7" id="KW-0812">Transmembrane</keyword>
<keyword evidence="5 7" id="KW-0496">Mitochondrion</keyword>
<comment type="function">
    <text evidence="7">Component of the MICOS complex, a large protein complex of the mitochondrial inner membrane that plays crucial roles in the maintenance of crista junctions, inner membrane architecture, and formation of contact sites to the outer membrane.</text>
</comment>
<keyword evidence="7" id="KW-0999">Mitochondrion inner membrane</keyword>
<evidence type="ECO:0000256" key="3">
    <source>
        <dbReference type="ARBA" id="ARBA00022692"/>
    </source>
</evidence>
<dbReference type="Pfam" id="PF09769">
    <property type="entry name" value="ApoO"/>
    <property type="match status" value="1"/>
</dbReference>
<comment type="caution">
    <text evidence="8">The sequence shown here is derived from an EMBL/GenBank/DDBJ whole genome shotgun (WGS) entry which is preliminary data.</text>
</comment>
<evidence type="ECO:0000313" key="8">
    <source>
        <dbReference type="EMBL" id="KAL2085892.1"/>
    </source>
</evidence>
<accession>A0ABD1JFH5</accession>
<proteinExistence type="inferred from homology"/>
<dbReference type="Proteomes" id="UP001591681">
    <property type="component" value="Unassembled WGS sequence"/>
</dbReference>
<keyword evidence="9" id="KW-1185">Reference proteome</keyword>
<dbReference type="EMBL" id="JBHFQA010000016">
    <property type="protein sequence ID" value="KAL2085892.1"/>
    <property type="molecule type" value="Genomic_DNA"/>
</dbReference>
<keyword evidence="4 7" id="KW-1133">Transmembrane helix</keyword>